<reference evidence="4" key="1">
    <citation type="submission" date="2020-11" db="EMBL/GenBank/DDBJ databases">
        <authorList>
            <person name="Tran Van P."/>
        </authorList>
    </citation>
    <scope>NUCLEOTIDE SEQUENCE</scope>
</reference>
<evidence type="ECO:0000313" key="4">
    <source>
        <dbReference type="EMBL" id="CAD7265611.1"/>
    </source>
</evidence>
<evidence type="ECO:0000256" key="2">
    <source>
        <dbReference type="ARBA" id="ARBA00022803"/>
    </source>
</evidence>
<dbReference type="PANTHER" id="PTHR22904:SF523">
    <property type="entry name" value="STRESS-INDUCED-PHOSPHOPROTEIN 1"/>
    <property type="match status" value="1"/>
</dbReference>
<keyword evidence="2" id="KW-0802">TPR repeat</keyword>
<accession>A0A7R9B4P6</accession>
<dbReference type="AlphaFoldDB" id="A0A7R9B4P6"/>
<sequence length="166" mass="18511">MSQRDLSEVEPEGTSQLPASSKALFMDKVRQSNSACQSGDYPTAVALYTDALQLDPTNHILYSNRSAAHVKMGQFAQALQDAIRARELNLKWPKTEPKEHNRGLERGKGRGTLQMHLTDGTSGVDLEGCRTCWMALPSYTLVLECDITGMIRNLDHCSYRQFDSAF</sequence>
<evidence type="ECO:0000256" key="1">
    <source>
        <dbReference type="ARBA" id="ARBA00022737"/>
    </source>
</evidence>
<dbReference type="Gene3D" id="1.25.40.10">
    <property type="entry name" value="Tetratricopeptide repeat domain"/>
    <property type="match status" value="1"/>
</dbReference>
<dbReference type="EMBL" id="OC005748">
    <property type="protein sequence ID" value="CAD7265611.1"/>
    <property type="molecule type" value="Genomic_DNA"/>
</dbReference>
<keyword evidence="1" id="KW-0677">Repeat</keyword>
<dbReference type="InterPro" id="IPR011990">
    <property type="entry name" value="TPR-like_helical_dom_sf"/>
</dbReference>
<proteinExistence type="predicted"/>
<dbReference type="PANTHER" id="PTHR22904">
    <property type="entry name" value="TPR REPEAT CONTAINING PROTEIN"/>
    <property type="match status" value="1"/>
</dbReference>
<dbReference type="Pfam" id="PF13414">
    <property type="entry name" value="TPR_11"/>
    <property type="match status" value="1"/>
</dbReference>
<feature type="region of interest" description="Disordered" evidence="3">
    <location>
        <begin position="1"/>
        <end position="21"/>
    </location>
</feature>
<gene>
    <name evidence="4" type="ORF">TSIB3V08_LOCUS9643</name>
</gene>
<evidence type="ECO:0000256" key="3">
    <source>
        <dbReference type="SAM" id="MobiDB-lite"/>
    </source>
</evidence>
<protein>
    <submittedName>
        <fullName evidence="4">Uncharacterized protein</fullName>
    </submittedName>
</protein>
<dbReference type="GO" id="GO:0051879">
    <property type="term" value="F:Hsp90 protein binding"/>
    <property type="evidence" value="ECO:0007669"/>
    <property type="project" value="TreeGrafter"/>
</dbReference>
<name>A0A7R9B4P6_TIMSH</name>
<dbReference type="SUPFAM" id="SSF48452">
    <property type="entry name" value="TPR-like"/>
    <property type="match status" value="1"/>
</dbReference>
<organism evidence="4">
    <name type="scientific">Timema shepardi</name>
    <name type="common">Walking stick</name>
    <dbReference type="NCBI Taxonomy" id="629360"/>
    <lineage>
        <taxon>Eukaryota</taxon>
        <taxon>Metazoa</taxon>
        <taxon>Ecdysozoa</taxon>
        <taxon>Arthropoda</taxon>
        <taxon>Hexapoda</taxon>
        <taxon>Insecta</taxon>
        <taxon>Pterygota</taxon>
        <taxon>Neoptera</taxon>
        <taxon>Polyneoptera</taxon>
        <taxon>Phasmatodea</taxon>
        <taxon>Timematodea</taxon>
        <taxon>Timematoidea</taxon>
        <taxon>Timematidae</taxon>
        <taxon>Timema</taxon>
    </lineage>
</organism>